<keyword evidence="3" id="KW-1185">Reference proteome</keyword>
<evidence type="ECO:0000313" key="3">
    <source>
        <dbReference type="Proteomes" id="UP000018208"/>
    </source>
</evidence>
<dbReference type="EMBL" id="KI546021">
    <property type="protein sequence ID" value="EST47903.1"/>
    <property type="molecule type" value="Genomic_DNA"/>
</dbReference>
<evidence type="ECO:0000313" key="2">
    <source>
        <dbReference type="EMBL" id="KAH0575216.1"/>
    </source>
</evidence>
<dbReference type="VEuPathDB" id="GiardiaDB:SS50377_22843"/>
<dbReference type="AlphaFoldDB" id="V6LUG5"/>
<evidence type="ECO:0000313" key="1">
    <source>
        <dbReference type="EMBL" id="EST47903.1"/>
    </source>
</evidence>
<protein>
    <submittedName>
        <fullName evidence="1">Uncharacterized protein</fullName>
    </submittedName>
</protein>
<reference evidence="2" key="2">
    <citation type="submission" date="2020-12" db="EMBL/GenBank/DDBJ databases">
        <title>New Spironucleus salmonicida genome in near-complete chromosomes.</title>
        <authorList>
            <person name="Xu F."/>
            <person name="Kurt Z."/>
            <person name="Jimenez-Gonzalez A."/>
            <person name="Astvaldsson A."/>
            <person name="Andersson J.O."/>
            <person name="Svard S.G."/>
        </authorList>
    </citation>
    <scope>NUCLEOTIDE SEQUENCE</scope>
    <source>
        <strain evidence="2">ATCC 50377</strain>
    </source>
</reference>
<dbReference type="EMBL" id="AUWU02000003">
    <property type="protein sequence ID" value="KAH0575216.1"/>
    <property type="molecule type" value="Genomic_DNA"/>
</dbReference>
<dbReference type="Proteomes" id="UP000018208">
    <property type="component" value="Unassembled WGS sequence"/>
</dbReference>
<sequence length="51" mass="5920">MVDDPIKLSSVQNPGMKAIRNTLVWKARRAYEEAIAEDETLKLFIEQMLKK</sequence>
<proteinExistence type="predicted"/>
<organism evidence="1">
    <name type="scientific">Spironucleus salmonicida</name>
    <dbReference type="NCBI Taxonomy" id="348837"/>
    <lineage>
        <taxon>Eukaryota</taxon>
        <taxon>Metamonada</taxon>
        <taxon>Diplomonadida</taxon>
        <taxon>Hexamitidae</taxon>
        <taxon>Hexamitinae</taxon>
        <taxon>Spironucleus</taxon>
    </lineage>
</organism>
<gene>
    <name evidence="1" type="ORF">SS50377_12006</name>
    <name evidence="2" type="ORF">SS50377_22843</name>
</gene>
<name>V6LUG5_9EUKA</name>
<accession>V6LUG5</accession>
<reference evidence="1 2" key="1">
    <citation type="journal article" date="2014" name="PLoS Genet.">
        <title>The Genome of Spironucleus salmonicida Highlights a Fish Pathogen Adapted to Fluctuating Environments.</title>
        <authorList>
            <person name="Xu F."/>
            <person name="Jerlstrom-Hultqvist J."/>
            <person name="Einarsson E."/>
            <person name="Astvaldsson A."/>
            <person name="Svard S.G."/>
            <person name="Andersson J.O."/>
        </authorList>
    </citation>
    <scope>NUCLEOTIDE SEQUENCE</scope>
    <source>
        <strain evidence="2">ATCC 50377</strain>
    </source>
</reference>